<feature type="chain" id="PRO_5044000568" description="Superoxide dismutase [Cu-Zn]" evidence="2">
    <location>
        <begin position="28"/>
        <end position="211"/>
    </location>
</feature>
<sequence>MRLQRSMCLLEAATLILLAGCYQHISADSVMFAPPEVSLHNNTLYAACRMRPSTLLAEGLPSVYGHVLFKQDYPNGKLNILFWLKGLPTEGDPEPRAVHIHQYGDLSLGCDSTGGHYNPYTVDHPNHPGDFGNLRPEQGKIRTLIESEATLFEGMSVIGRAVVVHEKIDDLGLGGDAGSLLHGNAGRRLSCCVIGISSPRLWDMYYKQYTS</sequence>
<keyword evidence="1" id="KW-0560">Oxidoreductase</keyword>
<evidence type="ECO:0000256" key="2">
    <source>
        <dbReference type="SAM" id="SignalP"/>
    </source>
</evidence>
<keyword evidence="1" id="KW-0186">Copper</keyword>
<gene>
    <name evidence="4" type="ORF">JOB18_030006</name>
</gene>
<accession>A0AAV6QDE1</accession>
<keyword evidence="1" id="KW-0862">Zinc</keyword>
<dbReference type="Proteomes" id="UP000693946">
    <property type="component" value="Linkage Group LG6"/>
</dbReference>
<feature type="signal peptide" evidence="2">
    <location>
        <begin position="1"/>
        <end position="27"/>
    </location>
</feature>
<evidence type="ECO:0000256" key="1">
    <source>
        <dbReference type="RuleBase" id="RU000393"/>
    </source>
</evidence>
<dbReference type="InterPro" id="IPR024134">
    <property type="entry name" value="SOD_Cu/Zn_/chaperone"/>
</dbReference>
<protein>
    <recommendedName>
        <fullName evidence="1">Superoxide dismutase [Cu-Zn]</fullName>
        <ecNumber evidence="1">1.15.1.1</ecNumber>
    </recommendedName>
</protein>
<comment type="similarity">
    <text evidence="1">Belongs to the Cu-Zn superoxide dismutase family.</text>
</comment>
<evidence type="ECO:0000259" key="3">
    <source>
        <dbReference type="Pfam" id="PF00080"/>
    </source>
</evidence>
<dbReference type="EC" id="1.15.1.1" evidence="1"/>
<keyword evidence="1" id="KW-0479">Metal-binding</keyword>
<dbReference type="InterPro" id="IPR001424">
    <property type="entry name" value="SOD_Cu_Zn_dom"/>
</dbReference>
<dbReference type="EMBL" id="JAGKHQ010000018">
    <property type="protein sequence ID" value="KAG7486351.1"/>
    <property type="molecule type" value="Genomic_DNA"/>
</dbReference>
<dbReference type="Pfam" id="PF00080">
    <property type="entry name" value="Sod_Cu"/>
    <property type="match status" value="1"/>
</dbReference>
<dbReference type="GO" id="GO:0004784">
    <property type="term" value="F:superoxide dismutase activity"/>
    <property type="evidence" value="ECO:0007669"/>
    <property type="project" value="UniProtKB-EC"/>
</dbReference>
<keyword evidence="5" id="KW-1185">Reference proteome</keyword>
<comment type="function">
    <text evidence="1">Destroys radicals which are normally produced within the cells and which are toxic to biological systems.</text>
</comment>
<name>A0AAV6QDE1_SOLSE</name>
<dbReference type="CDD" id="cd00305">
    <property type="entry name" value="Cu-Zn_Superoxide_Dismutase"/>
    <property type="match status" value="1"/>
</dbReference>
<dbReference type="InterPro" id="IPR018152">
    <property type="entry name" value="SOD_Cu/Zn_BS"/>
</dbReference>
<comment type="cofactor">
    <cofactor evidence="1">
        <name>Zn(2+)</name>
        <dbReference type="ChEBI" id="CHEBI:29105"/>
    </cofactor>
    <text evidence="1">Binds 1 zinc ion per subunit.</text>
</comment>
<reference evidence="4 5" key="1">
    <citation type="journal article" date="2021" name="Sci. Rep.">
        <title>Chromosome anchoring in Senegalese sole (Solea senegalensis) reveals sex-associated markers and genome rearrangements in flatfish.</title>
        <authorList>
            <person name="Guerrero-Cozar I."/>
            <person name="Gomez-Garrido J."/>
            <person name="Berbel C."/>
            <person name="Martinez-Blanch J.F."/>
            <person name="Alioto T."/>
            <person name="Claros M.G."/>
            <person name="Gagnaire P.A."/>
            <person name="Manchado M."/>
        </authorList>
    </citation>
    <scope>NUCLEOTIDE SEQUENCE [LARGE SCALE GENOMIC DNA]</scope>
    <source>
        <strain evidence="4">Sse05_10M</strain>
    </source>
</reference>
<comment type="cofactor">
    <cofactor evidence="1">
        <name>Cu cation</name>
        <dbReference type="ChEBI" id="CHEBI:23378"/>
    </cofactor>
    <text evidence="1">Binds 1 copper ion per subunit.</text>
</comment>
<dbReference type="AlphaFoldDB" id="A0AAV6QDE1"/>
<feature type="domain" description="Superoxide dismutase copper/zinc binding" evidence="3">
    <location>
        <begin position="63"/>
        <end position="194"/>
    </location>
</feature>
<dbReference type="PROSITE" id="PS00332">
    <property type="entry name" value="SOD_CU_ZN_2"/>
    <property type="match status" value="1"/>
</dbReference>
<dbReference type="GO" id="GO:0005507">
    <property type="term" value="F:copper ion binding"/>
    <property type="evidence" value="ECO:0007669"/>
    <property type="project" value="InterPro"/>
</dbReference>
<comment type="catalytic activity">
    <reaction evidence="1">
        <text>2 superoxide + 2 H(+) = H2O2 + O2</text>
        <dbReference type="Rhea" id="RHEA:20696"/>
        <dbReference type="ChEBI" id="CHEBI:15378"/>
        <dbReference type="ChEBI" id="CHEBI:15379"/>
        <dbReference type="ChEBI" id="CHEBI:16240"/>
        <dbReference type="ChEBI" id="CHEBI:18421"/>
        <dbReference type="EC" id="1.15.1.1"/>
    </reaction>
</comment>
<organism evidence="4 5">
    <name type="scientific">Solea senegalensis</name>
    <name type="common">Senegalese sole</name>
    <dbReference type="NCBI Taxonomy" id="28829"/>
    <lineage>
        <taxon>Eukaryota</taxon>
        <taxon>Metazoa</taxon>
        <taxon>Chordata</taxon>
        <taxon>Craniata</taxon>
        <taxon>Vertebrata</taxon>
        <taxon>Euteleostomi</taxon>
        <taxon>Actinopterygii</taxon>
        <taxon>Neopterygii</taxon>
        <taxon>Teleostei</taxon>
        <taxon>Neoteleostei</taxon>
        <taxon>Acanthomorphata</taxon>
        <taxon>Carangaria</taxon>
        <taxon>Pleuronectiformes</taxon>
        <taxon>Pleuronectoidei</taxon>
        <taxon>Soleidae</taxon>
        <taxon>Solea</taxon>
    </lineage>
</organism>
<comment type="caution">
    <text evidence="4">The sequence shown here is derived from an EMBL/GenBank/DDBJ whole genome shotgun (WGS) entry which is preliminary data.</text>
</comment>
<proteinExistence type="inferred from homology"/>
<evidence type="ECO:0000313" key="4">
    <source>
        <dbReference type="EMBL" id="KAG7486351.1"/>
    </source>
</evidence>
<dbReference type="PANTHER" id="PTHR10003">
    <property type="entry name" value="SUPEROXIDE DISMUTASE CU-ZN -RELATED"/>
    <property type="match status" value="1"/>
</dbReference>
<evidence type="ECO:0000313" key="5">
    <source>
        <dbReference type="Proteomes" id="UP000693946"/>
    </source>
</evidence>
<keyword evidence="2" id="KW-0732">Signal</keyword>